<dbReference type="EMBL" id="SMOG01000001">
    <property type="protein sequence ID" value="TDF74672.1"/>
    <property type="molecule type" value="Genomic_DNA"/>
</dbReference>
<organism evidence="1 2">
    <name type="scientific">Candidatus Syntrophosphaera thermopropionivorans</name>
    <dbReference type="NCBI Taxonomy" id="2593015"/>
    <lineage>
        <taxon>Bacteria</taxon>
        <taxon>Pseudomonadati</taxon>
        <taxon>Candidatus Cloacimonadota</taxon>
        <taxon>Candidatus Cloacimonadia</taxon>
        <taxon>Candidatus Cloacimonadales</taxon>
        <taxon>Candidatus Cloacimonadaceae</taxon>
        <taxon>Candidatus Syntrophosphaera</taxon>
    </lineage>
</organism>
<evidence type="ECO:0000313" key="1">
    <source>
        <dbReference type="EMBL" id="TDF74672.1"/>
    </source>
</evidence>
<name>A0AC61QL36_9BACT</name>
<protein>
    <submittedName>
        <fullName evidence="1">Uncharacterized protein</fullName>
    </submittedName>
</protein>
<gene>
    <name evidence="1" type="ORF">E0946_00895</name>
</gene>
<keyword evidence="2" id="KW-1185">Reference proteome</keyword>
<sequence>MAKISSTARKRIKGIAIIIIFLSLGWAIFSAMEQKDSGPNLNEIFKKSNKTFEETHAIKKAKIRISSPNIANALQQMDAIVHSYAVDTPLLKSRESSYGEFIFKVDSYKMSELTQKLASLGNIEQQIEVADTSLVNKSLATEEEILKSKRKELADLEAAGNIYGSLADYKNRLITEIRVQEDRVKALRQSDITLLYVQLIPSVVSNQFSWAKTFALNFVKALVILVVGVVVLYYILRLIAYILSLFGVKGFSASTLGSSYRYGDYYNRYDSRYGYGRHRRKVKRIYKDGRTSDQSGNKEETKDEPKT</sequence>
<comment type="caution">
    <text evidence="1">The sequence shown here is derived from an EMBL/GenBank/DDBJ whole genome shotgun (WGS) entry which is preliminary data.</text>
</comment>
<dbReference type="Proteomes" id="UP000294588">
    <property type="component" value="Unassembled WGS sequence"/>
</dbReference>
<reference evidence="1" key="1">
    <citation type="submission" date="2019-03" db="EMBL/GenBank/DDBJ databases">
        <title>Candidatus Syntrophosphaera thermopropionivorans: a novel player in syntrophic propionate oxidation during anaerobic digestion.</title>
        <authorList>
            <person name="Dyksma S."/>
        </authorList>
    </citation>
    <scope>NUCLEOTIDE SEQUENCE</scope>
    <source>
        <strain evidence="1">W5</strain>
    </source>
</reference>
<accession>A0AC61QL36</accession>
<evidence type="ECO:0000313" key="2">
    <source>
        <dbReference type="Proteomes" id="UP000294588"/>
    </source>
</evidence>
<proteinExistence type="predicted"/>